<dbReference type="OrthoDB" id="9802086at2"/>
<reference evidence="8" key="1">
    <citation type="submission" date="2017-02" db="EMBL/GenBank/DDBJ databases">
        <authorList>
            <person name="Varghese N."/>
            <person name="Submissions S."/>
        </authorList>
    </citation>
    <scope>NUCLEOTIDE SEQUENCE [LARGE SCALE GENOMIC DNA]</scope>
    <source>
        <strain evidence="8">DSM 24091</strain>
    </source>
</reference>
<dbReference type="STRING" id="1513896.SAMN05660841_01084"/>
<keyword evidence="2" id="KW-0812">Transmembrane</keyword>
<keyword evidence="8" id="KW-1185">Reference proteome</keyword>
<name>A0A1T5C3H5_9SPHI</name>
<protein>
    <recommendedName>
        <fullName evidence="4">Outer membrane protein assembly factor BamA</fullName>
    </recommendedName>
</protein>
<dbReference type="InterPro" id="IPR034746">
    <property type="entry name" value="POTRA"/>
</dbReference>
<feature type="chain" id="PRO_5012617328" description="Outer membrane protein assembly factor BamA" evidence="5">
    <location>
        <begin position="22"/>
        <end position="860"/>
    </location>
</feature>
<accession>A0A1T5C3H5</accession>
<evidence type="ECO:0000256" key="5">
    <source>
        <dbReference type="SAM" id="SignalP"/>
    </source>
</evidence>
<keyword evidence="5" id="KW-0732">Signal</keyword>
<feature type="domain" description="POTRA" evidence="6">
    <location>
        <begin position="379"/>
        <end position="457"/>
    </location>
</feature>
<dbReference type="NCBIfam" id="TIGR03303">
    <property type="entry name" value="OM_YaeT"/>
    <property type="match status" value="1"/>
</dbReference>
<gene>
    <name evidence="7" type="ORF">SAMN05660841_01084</name>
</gene>
<dbReference type="Proteomes" id="UP000190150">
    <property type="component" value="Unassembled WGS sequence"/>
</dbReference>
<dbReference type="Gene3D" id="2.40.160.50">
    <property type="entry name" value="membrane protein fhac: a member of the omp85/tpsb transporter family"/>
    <property type="match status" value="1"/>
</dbReference>
<dbReference type="GO" id="GO:0071709">
    <property type="term" value="P:membrane assembly"/>
    <property type="evidence" value="ECO:0007669"/>
    <property type="project" value="InterPro"/>
</dbReference>
<evidence type="ECO:0000259" key="6">
    <source>
        <dbReference type="PROSITE" id="PS51779"/>
    </source>
</evidence>
<evidence type="ECO:0000256" key="4">
    <source>
        <dbReference type="NCBIfam" id="TIGR03303"/>
    </source>
</evidence>
<dbReference type="RefSeq" id="WP_079641923.1">
    <property type="nucleotide sequence ID" value="NZ_FUZF01000003.1"/>
</dbReference>
<dbReference type="GO" id="GO:0009279">
    <property type="term" value="C:cell outer membrane"/>
    <property type="evidence" value="ECO:0007669"/>
    <property type="project" value="UniProtKB-UniRule"/>
</dbReference>
<dbReference type="PIRSF" id="PIRSF006076">
    <property type="entry name" value="OM_assembly_OMP85"/>
    <property type="match status" value="1"/>
</dbReference>
<evidence type="ECO:0000256" key="2">
    <source>
        <dbReference type="ARBA" id="ARBA00022452"/>
    </source>
</evidence>
<keyword evidence="3" id="KW-0472">Membrane</keyword>
<dbReference type="AlphaFoldDB" id="A0A1T5C3H5"/>
<keyword evidence="2" id="KW-1134">Transmembrane beta strand</keyword>
<evidence type="ECO:0000256" key="3">
    <source>
        <dbReference type="ARBA" id="ARBA00023136"/>
    </source>
</evidence>
<dbReference type="InterPro" id="IPR010827">
    <property type="entry name" value="BamA/TamA_POTRA"/>
</dbReference>
<dbReference type="EMBL" id="FUZF01000003">
    <property type="protein sequence ID" value="SKB53964.1"/>
    <property type="molecule type" value="Genomic_DNA"/>
</dbReference>
<evidence type="ECO:0000256" key="1">
    <source>
        <dbReference type="ARBA" id="ARBA00004370"/>
    </source>
</evidence>
<comment type="subcellular location">
    <subcellularLocation>
        <location evidence="1">Membrane</location>
    </subcellularLocation>
</comment>
<evidence type="ECO:0000313" key="7">
    <source>
        <dbReference type="EMBL" id="SKB53964.1"/>
    </source>
</evidence>
<organism evidence="7 8">
    <name type="scientific">Sphingobacterium nematocida</name>
    <dbReference type="NCBI Taxonomy" id="1513896"/>
    <lineage>
        <taxon>Bacteria</taxon>
        <taxon>Pseudomonadati</taxon>
        <taxon>Bacteroidota</taxon>
        <taxon>Sphingobacteriia</taxon>
        <taxon>Sphingobacteriales</taxon>
        <taxon>Sphingobacteriaceae</taxon>
        <taxon>Sphingobacterium</taxon>
    </lineage>
</organism>
<dbReference type="Gene3D" id="3.10.20.310">
    <property type="entry name" value="membrane protein fhac"/>
    <property type="match status" value="5"/>
</dbReference>
<dbReference type="InterPro" id="IPR023707">
    <property type="entry name" value="OM_assembly_BamA"/>
</dbReference>
<feature type="signal peptide" evidence="5">
    <location>
        <begin position="1"/>
        <end position="21"/>
    </location>
</feature>
<dbReference type="PROSITE" id="PS51779">
    <property type="entry name" value="POTRA"/>
    <property type="match status" value="2"/>
</dbReference>
<sequence length="860" mass="97678">MKQLYILTAAFFLLNITTTIAQIANRGPVNLSDPDEISYLQPKDYVIGGVTVKGAQYLDTDVLITISKLVVGQYIEVPGEATASVIKDLMAQNLFEDVQLWATRIDGETIFFEIRVQERPRLTRIDIKGLSKSQTEEVNKRLNSSSGRIVNENLIQSTRSTIQRFLREKSYLYPDIKISTHKDSAQANNEILDVNVDKNKKIKVNKVLFTGNETFSNSDLTKYLKGVKPRKWYRIFGPGKFKDDKYKEAKEKLVAKLQDKGYRDAQILSDSVYRYNEKEVRINMNVYEGPKYYVGNIDWTGNTRYKDSILNILLGVQKGDVYSEEKINAKLMGPTRNSDDISALYQNDGYLTFNINPIIKKIYSDTIDLEIQISEGKQYTINNVIVKGNDVTNDRVVLRSIYTKPGQKYSRELIMRSIREISQLGMFDEQKITPDIPSSTMNHEDGTTDVIFNVVEKPSDQVELSGGYGAGQIIGTLGLTFNNFSTSNFFKKDAWKPLPRGDGQKLSIRGQTSGKRYQSYSFSFSEPWLGGKKPVYFGLSAYTSNSSYGGFNYYTGEQMVKDSELQRIWMTGVTASLGKRLQWPDNYFQINSSLSFQRYKLQNYGNYFKFSDGTAYNINFTQEISRNSIDAPIYPTSGSHIRFSVSLTPPYSAWNNINYQTDPDPVRFKWTEYHKWKFDSQWYMKVAGKLVVKTQAQFGFLGNYTNRTETSTFERFKLGGDGMQGFDFLQGSEIIAMRGYANGTIIPASTGNGDQRVAINSGSPIYAKYQIELRHPIMLNDQATVFALAFAEAGNTWNKFSEVNPFKVRRSAGVGARIFLPIFGMLGIDYGHAFDPIPGMRSSEWKQNFTFSIMQSMGGF</sequence>
<proteinExistence type="predicted"/>
<evidence type="ECO:0000313" key="8">
    <source>
        <dbReference type="Proteomes" id="UP000190150"/>
    </source>
</evidence>
<dbReference type="Pfam" id="PF07244">
    <property type="entry name" value="POTRA"/>
    <property type="match status" value="4"/>
</dbReference>
<feature type="domain" description="POTRA" evidence="6">
    <location>
        <begin position="292"/>
        <end position="376"/>
    </location>
</feature>